<feature type="transmembrane region" description="Helical" evidence="4">
    <location>
        <begin position="249"/>
        <end position="269"/>
    </location>
</feature>
<name>A0A841HSM5_9GAMM</name>
<feature type="domain" description="Major facilitator superfamily (MFS) profile" evidence="5">
    <location>
        <begin position="3"/>
        <end position="391"/>
    </location>
</feature>
<dbReference type="PROSITE" id="PS50850">
    <property type="entry name" value="MFS"/>
    <property type="match status" value="1"/>
</dbReference>
<feature type="transmembrane region" description="Helical" evidence="4">
    <location>
        <begin position="41"/>
        <end position="61"/>
    </location>
</feature>
<dbReference type="GO" id="GO:0022857">
    <property type="term" value="F:transmembrane transporter activity"/>
    <property type="evidence" value="ECO:0007669"/>
    <property type="project" value="InterPro"/>
</dbReference>
<protein>
    <submittedName>
        <fullName evidence="6">MFS family permease</fullName>
    </submittedName>
</protein>
<feature type="transmembrane region" description="Helical" evidence="4">
    <location>
        <begin position="289"/>
        <end position="309"/>
    </location>
</feature>
<evidence type="ECO:0000259" key="5">
    <source>
        <dbReference type="PROSITE" id="PS50850"/>
    </source>
</evidence>
<dbReference type="Proteomes" id="UP000588068">
    <property type="component" value="Unassembled WGS sequence"/>
</dbReference>
<dbReference type="SUPFAM" id="SSF103473">
    <property type="entry name" value="MFS general substrate transporter"/>
    <property type="match status" value="1"/>
</dbReference>
<keyword evidence="7" id="KW-1185">Reference proteome</keyword>
<dbReference type="Pfam" id="PF07690">
    <property type="entry name" value="MFS_1"/>
    <property type="match status" value="1"/>
</dbReference>
<dbReference type="Gene3D" id="1.20.1250.20">
    <property type="entry name" value="MFS general substrate transporter like domains"/>
    <property type="match status" value="2"/>
</dbReference>
<dbReference type="InterPro" id="IPR036259">
    <property type="entry name" value="MFS_trans_sf"/>
</dbReference>
<reference evidence="6 7" key="1">
    <citation type="submission" date="2020-08" db="EMBL/GenBank/DDBJ databases">
        <title>Genomic Encyclopedia of Type Strains, Phase IV (KMG-IV): sequencing the most valuable type-strain genomes for metagenomic binning, comparative biology and taxonomic classification.</title>
        <authorList>
            <person name="Goeker M."/>
        </authorList>
    </citation>
    <scope>NUCLEOTIDE SEQUENCE [LARGE SCALE GENOMIC DNA]</scope>
    <source>
        <strain evidence="6 7">DSM 26723</strain>
    </source>
</reference>
<organism evidence="6 7">
    <name type="scientific">Povalibacter uvarum</name>
    <dbReference type="NCBI Taxonomy" id="732238"/>
    <lineage>
        <taxon>Bacteria</taxon>
        <taxon>Pseudomonadati</taxon>
        <taxon>Pseudomonadota</taxon>
        <taxon>Gammaproteobacteria</taxon>
        <taxon>Steroidobacterales</taxon>
        <taxon>Steroidobacteraceae</taxon>
        <taxon>Povalibacter</taxon>
    </lineage>
</organism>
<keyword evidence="1 4" id="KW-0812">Transmembrane</keyword>
<evidence type="ECO:0000256" key="1">
    <source>
        <dbReference type="ARBA" id="ARBA00022692"/>
    </source>
</evidence>
<proteinExistence type="predicted"/>
<evidence type="ECO:0000256" key="4">
    <source>
        <dbReference type="SAM" id="Phobius"/>
    </source>
</evidence>
<gene>
    <name evidence="6" type="ORF">HNQ60_003889</name>
</gene>
<dbReference type="InterPro" id="IPR011701">
    <property type="entry name" value="MFS"/>
</dbReference>
<dbReference type="PANTHER" id="PTHR23520">
    <property type="entry name" value="TRANSPORTER, PUTATIVE (AFU_ORTHOLOGUE AFUA_3G04000)-RELATED"/>
    <property type="match status" value="1"/>
</dbReference>
<evidence type="ECO:0000256" key="3">
    <source>
        <dbReference type="ARBA" id="ARBA00023136"/>
    </source>
</evidence>
<keyword evidence="3 4" id="KW-0472">Membrane</keyword>
<evidence type="ECO:0000313" key="7">
    <source>
        <dbReference type="Proteomes" id="UP000588068"/>
    </source>
</evidence>
<evidence type="ECO:0000256" key="2">
    <source>
        <dbReference type="ARBA" id="ARBA00022989"/>
    </source>
</evidence>
<dbReference type="EMBL" id="JACHHZ010000004">
    <property type="protein sequence ID" value="MBB6095002.1"/>
    <property type="molecule type" value="Genomic_DNA"/>
</dbReference>
<feature type="transmembrane region" description="Helical" evidence="4">
    <location>
        <begin position="73"/>
        <end position="99"/>
    </location>
</feature>
<dbReference type="InterPro" id="IPR020846">
    <property type="entry name" value="MFS_dom"/>
</dbReference>
<feature type="transmembrane region" description="Helical" evidence="4">
    <location>
        <begin position="211"/>
        <end position="237"/>
    </location>
</feature>
<evidence type="ECO:0000313" key="6">
    <source>
        <dbReference type="EMBL" id="MBB6095002.1"/>
    </source>
</evidence>
<dbReference type="AlphaFoldDB" id="A0A841HSM5"/>
<feature type="transmembrane region" description="Helical" evidence="4">
    <location>
        <begin position="6"/>
        <end position="29"/>
    </location>
</feature>
<keyword evidence="2 4" id="KW-1133">Transmembrane helix</keyword>
<dbReference type="RefSeq" id="WP_184334373.1">
    <property type="nucleotide sequence ID" value="NZ_JACHHZ010000004.1"/>
</dbReference>
<comment type="caution">
    <text evidence="6">The sequence shown here is derived from an EMBL/GenBank/DDBJ whole genome shotgun (WGS) entry which is preliminary data.</text>
</comment>
<sequence>MSDRGWLYFAVFVRSLATGMIGVLLGIYLSELHLGADAIGVIVGVGLGGAAVATFLVTLYADRAGHRATLLLITFSSCVGAVLLALSAHPVALGFAALVGMVNGMGRDRGAALVVEQAALPATASDRERTMVFAKYNVLQDIGHALGALLAALPAILQQSGVAELPAFRTSVAVYAALSFLPVLAYWRLSSNVEATHVAAAKRVSPETRSILWKISSLFALDSLAGGFLTTALLSFFFHERFGVGIEMIGLLFFAARIANAASHIAAAWLAQRIGLVNTMVFTHIPSSLLLATVPFMPSFPIAAALFLLREGFVEMDVPTRQSYVMAIVRPEERAFASGVTHLVRLAGWAIAPALAGYLMGGGHLALPLLIGAGMKIAYDLMLWRSFRRLRPPEECEPV</sequence>
<dbReference type="PANTHER" id="PTHR23520:SF5">
    <property type="entry name" value="TRANSPORTER, PUTATIVE (AFU_ORTHOLOGUE AFUA_3G04000)-RELATED"/>
    <property type="match status" value="1"/>
</dbReference>
<accession>A0A841HSM5</accession>
<feature type="transmembrane region" description="Helical" evidence="4">
    <location>
        <begin position="167"/>
        <end position="187"/>
    </location>
</feature>